<name>A0A6A4H347_9AGAR</name>
<dbReference type="InterPro" id="IPR040976">
    <property type="entry name" value="Pkinase_fungal"/>
</dbReference>
<dbReference type="Pfam" id="PF17667">
    <property type="entry name" value="Pkinase_fungal"/>
    <property type="match status" value="2"/>
</dbReference>
<keyword evidence="4" id="KW-1185">Reference proteome</keyword>
<dbReference type="SUPFAM" id="SSF56112">
    <property type="entry name" value="Protein kinase-like (PK-like)"/>
    <property type="match status" value="1"/>
</dbReference>
<feature type="compositionally biased region" description="Low complexity" evidence="1">
    <location>
        <begin position="113"/>
        <end position="132"/>
    </location>
</feature>
<reference evidence="3" key="1">
    <citation type="journal article" date="2019" name="Environ. Microbiol.">
        <title>Fungal ecological strategies reflected in gene transcription - a case study of two litter decomposers.</title>
        <authorList>
            <person name="Barbi F."/>
            <person name="Kohler A."/>
            <person name="Barry K."/>
            <person name="Baskaran P."/>
            <person name="Daum C."/>
            <person name="Fauchery L."/>
            <person name="Ihrmark K."/>
            <person name="Kuo A."/>
            <person name="LaButti K."/>
            <person name="Lipzen A."/>
            <person name="Morin E."/>
            <person name="Grigoriev I.V."/>
            <person name="Henrissat B."/>
            <person name="Lindahl B."/>
            <person name="Martin F."/>
        </authorList>
    </citation>
    <scope>NUCLEOTIDE SEQUENCE</scope>
    <source>
        <strain evidence="3">JB14</strain>
    </source>
</reference>
<dbReference type="InterPro" id="IPR011009">
    <property type="entry name" value="Kinase-like_dom_sf"/>
</dbReference>
<organism evidence="3 4">
    <name type="scientific">Gymnopus androsaceus JB14</name>
    <dbReference type="NCBI Taxonomy" id="1447944"/>
    <lineage>
        <taxon>Eukaryota</taxon>
        <taxon>Fungi</taxon>
        <taxon>Dikarya</taxon>
        <taxon>Basidiomycota</taxon>
        <taxon>Agaricomycotina</taxon>
        <taxon>Agaricomycetes</taxon>
        <taxon>Agaricomycetidae</taxon>
        <taxon>Agaricales</taxon>
        <taxon>Marasmiineae</taxon>
        <taxon>Omphalotaceae</taxon>
        <taxon>Gymnopus</taxon>
    </lineage>
</organism>
<gene>
    <name evidence="3" type="ORF">BT96DRAFT_1000587</name>
</gene>
<dbReference type="OrthoDB" id="5569250at2759"/>
<dbReference type="AlphaFoldDB" id="A0A6A4H347"/>
<protein>
    <recommendedName>
        <fullName evidence="2">Fungal-type protein kinase domain-containing protein</fullName>
    </recommendedName>
</protein>
<feature type="domain" description="Fungal-type protein kinase" evidence="2">
    <location>
        <begin position="154"/>
        <end position="351"/>
    </location>
</feature>
<feature type="region of interest" description="Disordered" evidence="1">
    <location>
        <begin position="93"/>
        <end position="148"/>
    </location>
</feature>
<proteinExistence type="predicted"/>
<evidence type="ECO:0000259" key="2">
    <source>
        <dbReference type="Pfam" id="PF17667"/>
    </source>
</evidence>
<accession>A0A6A4H347</accession>
<sequence length="556" mass="63143">MDRSEPTVSNSSLGHPSNNRNATATPPPGSVKPQSTPSSRHADSYALALSSQGKRVVPKENQYLAVDLAQTKTVDPKRFASLILNMDLADLGASSESQQSKTNRKRGREDDSTPTPSSKKVSSSSRNRNSTSAKLDKINQDQESKEFNKDAPEGYARDMLSHGIFRSHAILIMLDDAMCRFVYYDHSAIVQSEARLFGLCVFDIRVDRTLFLKMLEQLHALNAQQLGIIPGLDTKFMKDPESLKKGVNLKWANIGEGPPSKWVLEGCFYTFPTPDGQERTVELGEVLFRSNGIIGRGTIVVRVKCTHKHGCRKGGPCDWEGLKLVMKINFPSEGRPSEPEIIKRCTDMAIERREKWGRLMAEFPDTYEARVIRGSIQEELKPLMKLEASRQFAQVIYDVFQCHEWVYTHPKVLHRDISQSNIMAREENGNLYGVFETTSGHLSLPLITELVPDLTWLMNNTRLSWQGPPRYRHDLESLFYVMLIMACHYTKPGVKAKELPYLKWFTLGDELLFNCQTHSHHNSSMEIPPIDDFFVGFKPCLRPIQRSLRRGVIWTW</sequence>
<dbReference type="EMBL" id="ML769602">
    <property type="protein sequence ID" value="KAE9392176.1"/>
    <property type="molecule type" value="Genomic_DNA"/>
</dbReference>
<feature type="compositionally biased region" description="Polar residues" evidence="1">
    <location>
        <begin position="1"/>
        <end position="24"/>
    </location>
</feature>
<feature type="domain" description="Fungal-type protein kinase" evidence="2">
    <location>
        <begin position="367"/>
        <end position="428"/>
    </location>
</feature>
<evidence type="ECO:0000256" key="1">
    <source>
        <dbReference type="SAM" id="MobiDB-lite"/>
    </source>
</evidence>
<evidence type="ECO:0000313" key="3">
    <source>
        <dbReference type="EMBL" id="KAE9392176.1"/>
    </source>
</evidence>
<feature type="region of interest" description="Disordered" evidence="1">
    <location>
        <begin position="1"/>
        <end position="57"/>
    </location>
</feature>
<feature type="compositionally biased region" description="Basic and acidic residues" evidence="1">
    <location>
        <begin position="134"/>
        <end position="148"/>
    </location>
</feature>
<dbReference type="Proteomes" id="UP000799118">
    <property type="component" value="Unassembled WGS sequence"/>
</dbReference>
<evidence type="ECO:0000313" key="4">
    <source>
        <dbReference type="Proteomes" id="UP000799118"/>
    </source>
</evidence>